<dbReference type="EMBL" id="JAYMRU010000029">
    <property type="protein sequence ID" value="MEM5404413.1"/>
    <property type="molecule type" value="Genomic_DNA"/>
</dbReference>
<accession>A0ACC6RSB9</accession>
<sequence length="105" mass="11214">MNIRILSVLFVLAVSAGCTTSSGLPQNAEAVKLSKGQEAWSVHCHGLFQSSKTCFNVAGKVCADKPVYVVYAFDRLESGLGPKEDARDIVFSCGVPAKPARRSPQ</sequence>
<name>A0ACC6RSB9_9BURK</name>
<protein>
    <submittedName>
        <fullName evidence="1">Uncharacterized protein</fullName>
    </submittedName>
</protein>
<keyword evidence="2" id="KW-1185">Reference proteome</keyword>
<gene>
    <name evidence="1" type="ORF">VSR83_31040</name>
</gene>
<comment type="caution">
    <text evidence="1">The sequence shown here is derived from an EMBL/GenBank/DDBJ whole genome shotgun (WGS) entry which is preliminary data.</text>
</comment>
<evidence type="ECO:0000313" key="2">
    <source>
        <dbReference type="Proteomes" id="UP001392318"/>
    </source>
</evidence>
<dbReference type="Proteomes" id="UP001392318">
    <property type="component" value="Unassembled WGS sequence"/>
</dbReference>
<proteinExistence type="predicted"/>
<organism evidence="1 2">
    <name type="scientific">Paraburkholderia unamae</name>
    <dbReference type="NCBI Taxonomy" id="219649"/>
    <lineage>
        <taxon>Bacteria</taxon>
        <taxon>Pseudomonadati</taxon>
        <taxon>Pseudomonadota</taxon>
        <taxon>Betaproteobacteria</taxon>
        <taxon>Burkholderiales</taxon>
        <taxon>Burkholderiaceae</taxon>
        <taxon>Paraburkholderia</taxon>
    </lineage>
</organism>
<reference evidence="1" key="1">
    <citation type="submission" date="2024-01" db="EMBL/GenBank/DDBJ databases">
        <title>The diversity of rhizobia nodulating Mimosa spp. in eleven states of Brazil covering several biomes is determined by host plant, location, and edaphic factors.</title>
        <authorList>
            <person name="Rouws L."/>
            <person name="Barauna A."/>
            <person name="Beukes C."/>
            <person name="De Faria S.M."/>
            <person name="Gross E."/>
            <person name="Dos Reis Junior F.B."/>
            <person name="Simon M."/>
            <person name="Maluk M."/>
            <person name="Odee D.W."/>
            <person name="Kenicer G."/>
            <person name="Young J.P.W."/>
            <person name="Reis V.M."/>
            <person name="Zilli J."/>
            <person name="James E.K."/>
        </authorList>
    </citation>
    <scope>NUCLEOTIDE SEQUENCE</scope>
    <source>
        <strain evidence="1">JPY452</strain>
    </source>
</reference>
<evidence type="ECO:0000313" key="1">
    <source>
        <dbReference type="EMBL" id="MEM5404413.1"/>
    </source>
</evidence>